<name>A0A437GWE9_9SPHN</name>
<dbReference type="OrthoDB" id="7390937at2"/>
<evidence type="ECO:0000256" key="1">
    <source>
        <dbReference type="SAM" id="MobiDB-lite"/>
    </source>
</evidence>
<dbReference type="InterPro" id="IPR019196">
    <property type="entry name" value="ABC_transp_unknown"/>
</dbReference>
<feature type="chain" id="PRO_5019447328" description="ABC-type uncharacterized transport system domain-containing protein" evidence="2">
    <location>
        <begin position="26"/>
        <end position="264"/>
    </location>
</feature>
<feature type="region of interest" description="Disordered" evidence="1">
    <location>
        <begin position="26"/>
        <end position="49"/>
    </location>
</feature>
<proteinExistence type="predicted"/>
<comment type="caution">
    <text evidence="4">The sequence shown here is derived from an EMBL/GenBank/DDBJ whole genome shotgun (WGS) entry which is preliminary data.</text>
</comment>
<evidence type="ECO:0000313" key="4">
    <source>
        <dbReference type="EMBL" id="RVQ66424.1"/>
    </source>
</evidence>
<reference evidence="4 5" key="1">
    <citation type="submission" date="2018-12" db="EMBL/GenBank/DDBJ databases">
        <title>Croceicoccus ponticola sp. nov., a lipolytic bacterium isolated from seawater.</title>
        <authorList>
            <person name="Yoon J.-H."/>
        </authorList>
    </citation>
    <scope>NUCLEOTIDE SEQUENCE [LARGE SCALE GENOMIC DNA]</scope>
    <source>
        <strain evidence="4 5">GM-16</strain>
    </source>
</reference>
<dbReference type="Proteomes" id="UP000283003">
    <property type="component" value="Unassembled WGS sequence"/>
</dbReference>
<feature type="signal peptide" evidence="2">
    <location>
        <begin position="1"/>
        <end position="25"/>
    </location>
</feature>
<dbReference type="InterPro" id="IPR029062">
    <property type="entry name" value="Class_I_gatase-like"/>
</dbReference>
<protein>
    <recommendedName>
        <fullName evidence="3">ABC-type uncharacterized transport system domain-containing protein</fullName>
    </recommendedName>
</protein>
<keyword evidence="2" id="KW-0732">Signal</keyword>
<keyword evidence="5" id="KW-1185">Reference proteome</keyword>
<gene>
    <name evidence="4" type="ORF">EKN06_10385</name>
</gene>
<dbReference type="RefSeq" id="WP_127612847.1">
    <property type="nucleotide sequence ID" value="NZ_RXOL01000004.1"/>
</dbReference>
<dbReference type="AlphaFoldDB" id="A0A437GWE9"/>
<dbReference type="PROSITE" id="PS51257">
    <property type="entry name" value="PROKAR_LIPOPROTEIN"/>
    <property type="match status" value="1"/>
</dbReference>
<evidence type="ECO:0000259" key="3">
    <source>
        <dbReference type="Pfam" id="PF09822"/>
    </source>
</evidence>
<evidence type="ECO:0000256" key="2">
    <source>
        <dbReference type="SAM" id="SignalP"/>
    </source>
</evidence>
<dbReference type="EMBL" id="RXOL01000004">
    <property type="protein sequence ID" value="RVQ66424.1"/>
    <property type="molecule type" value="Genomic_DNA"/>
</dbReference>
<sequence>MSRRMAITLVVPLLLAACSASPVQTDQSVEDSGAQTEAEADAGTDVGPGAEKPDLMLFTSLPILWSEGGLGDILSQTAEVHWARTALESRYDLVPIDTLATLPEAGTIVMAQPRALSPGENVALDAFVRAGGRVLLIVDPMLDAHSHYGFGDRRRPEAISMLSPILARWGMRLLPDERGDHIARWGSRDFPVEDGGRFELADGGHDSNCQSVSEGLVAWCRVGGGKVMLMADATFLADGENAGAAGEGLLFDLIQAAEGPATAT</sequence>
<evidence type="ECO:0000313" key="5">
    <source>
        <dbReference type="Proteomes" id="UP000283003"/>
    </source>
</evidence>
<feature type="domain" description="ABC-type uncharacterised transport system" evidence="3">
    <location>
        <begin position="85"/>
        <end position="177"/>
    </location>
</feature>
<dbReference type="SUPFAM" id="SSF52317">
    <property type="entry name" value="Class I glutamine amidotransferase-like"/>
    <property type="match status" value="1"/>
</dbReference>
<dbReference type="Pfam" id="PF09822">
    <property type="entry name" value="ABC_transp_aux"/>
    <property type="match status" value="1"/>
</dbReference>
<accession>A0A437GWE9</accession>
<organism evidence="4 5">
    <name type="scientific">Croceicoccus ponticola</name>
    <dbReference type="NCBI Taxonomy" id="2217664"/>
    <lineage>
        <taxon>Bacteria</taxon>
        <taxon>Pseudomonadati</taxon>
        <taxon>Pseudomonadota</taxon>
        <taxon>Alphaproteobacteria</taxon>
        <taxon>Sphingomonadales</taxon>
        <taxon>Erythrobacteraceae</taxon>
        <taxon>Croceicoccus</taxon>
    </lineage>
</organism>